<keyword evidence="3" id="KW-1185">Reference proteome</keyword>
<protein>
    <submittedName>
        <fullName evidence="2">Uncharacterized protein</fullName>
    </submittedName>
</protein>
<dbReference type="OrthoDB" id="4034212at2759"/>
<evidence type="ECO:0000256" key="1">
    <source>
        <dbReference type="SAM" id="Coils"/>
    </source>
</evidence>
<feature type="coiled-coil region" evidence="1">
    <location>
        <begin position="155"/>
        <end position="214"/>
    </location>
</feature>
<sequence>MINLMEIFEMQSSAENSILQNELIRSVEIYNRLLQKFDMIIADGELDEDIIGSVKLLKKQAEIRINDLNIVIQEKKTNAVPKLRKDSKNINSDEVSGDFGFTARAGVSDGIRDGSNLSVLRQILSKLKKQNNGIEIKTANEQKLMAEINSLYKILNEYDLKFSRDQKEIENLKKELKDVNAVNTSLNNQVQKLNNRWNELVESAKRRKEKEAQK</sequence>
<evidence type="ECO:0000313" key="2">
    <source>
        <dbReference type="EMBL" id="ODV93826.1"/>
    </source>
</evidence>
<reference evidence="3" key="1">
    <citation type="submission" date="2016-05" db="EMBL/GenBank/DDBJ databases">
        <title>Comparative genomics of biotechnologically important yeasts.</title>
        <authorList>
            <consortium name="DOE Joint Genome Institute"/>
            <person name="Riley R."/>
            <person name="Haridas S."/>
            <person name="Wolfe K.H."/>
            <person name="Lopes M.R."/>
            <person name="Hittinger C.T."/>
            <person name="Goker M."/>
            <person name="Salamov A."/>
            <person name="Wisecaver J."/>
            <person name="Long T.M."/>
            <person name="Aerts A.L."/>
            <person name="Barry K."/>
            <person name="Choi C."/>
            <person name="Clum A."/>
            <person name="Coughlan A.Y."/>
            <person name="Deshpande S."/>
            <person name="Douglass A.P."/>
            <person name="Hanson S.J."/>
            <person name="Klenk H.-P."/>
            <person name="Labutti K."/>
            <person name="Lapidus A."/>
            <person name="Lindquist E."/>
            <person name="Lipzen A."/>
            <person name="Meier-Kolthoff J.P."/>
            <person name="Ohm R.A."/>
            <person name="Otillar R.P."/>
            <person name="Pangilinan J."/>
            <person name="Peng Y."/>
            <person name="Rokas A."/>
            <person name="Rosa C.A."/>
            <person name="Scheuner C."/>
            <person name="Sibirny A.A."/>
            <person name="Slot J.C."/>
            <person name="Stielow J.B."/>
            <person name="Sun H."/>
            <person name="Kurtzman C.P."/>
            <person name="Blackwell M."/>
            <person name="Grigoriev I.V."/>
            <person name="Jeffries T.W."/>
        </authorList>
    </citation>
    <scope>NUCLEOTIDE SEQUENCE [LARGE SCALE GENOMIC DNA]</scope>
    <source>
        <strain evidence="3">NRRL Y-2460</strain>
    </source>
</reference>
<accession>A0A1E4TPY8</accession>
<organism evidence="2 3">
    <name type="scientific">Pachysolen tannophilus NRRL Y-2460</name>
    <dbReference type="NCBI Taxonomy" id="669874"/>
    <lineage>
        <taxon>Eukaryota</taxon>
        <taxon>Fungi</taxon>
        <taxon>Dikarya</taxon>
        <taxon>Ascomycota</taxon>
        <taxon>Saccharomycotina</taxon>
        <taxon>Pichiomycetes</taxon>
        <taxon>Pachysolenaceae</taxon>
        <taxon>Pachysolen</taxon>
    </lineage>
</organism>
<evidence type="ECO:0000313" key="3">
    <source>
        <dbReference type="Proteomes" id="UP000094236"/>
    </source>
</evidence>
<keyword evidence="1" id="KW-0175">Coiled coil</keyword>
<name>A0A1E4TPY8_PACTA</name>
<proteinExistence type="predicted"/>
<gene>
    <name evidence="2" type="ORF">PACTADRAFT_82320</name>
</gene>
<dbReference type="EMBL" id="KV454017">
    <property type="protein sequence ID" value="ODV93826.1"/>
    <property type="molecule type" value="Genomic_DNA"/>
</dbReference>
<dbReference type="AlphaFoldDB" id="A0A1E4TPY8"/>
<dbReference type="Proteomes" id="UP000094236">
    <property type="component" value="Unassembled WGS sequence"/>
</dbReference>